<feature type="compositionally biased region" description="Polar residues" evidence="4">
    <location>
        <begin position="1"/>
        <end position="18"/>
    </location>
</feature>
<dbReference type="PANTHER" id="PTHR43976">
    <property type="entry name" value="SHORT CHAIN DEHYDROGENASE"/>
    <property type="match status" value="1"/>
</dbReference>
<dbReference type="NCBIfam" id="NF006114">
    <property type="entry name" value="PRK08263.1"/>
    <property type="match status" value="1"/>
</dbReference>
<dbReference type="InterPro" id="IPR051911">
    <property type="entry name" value="SDR_oxidoreductase"/>
</dbReference>
<dbReference type="SUPFAM" id="SSF51735">
    <property type="entry name" value="NAD(P)-binding Rossmann-fold domains"/>
    <property type="match status" value="1"/>
</dbReference>
<comment type="caution">
    <text evidence="5">The sequence shown here is derived from an EMBL/GenBank/DDBJ whole genome shotgun (WGS) entry which is preliminary data.</text>
</comment>
<dbReference type="RefSeq" id="WP_164042178.1">
    <property type="nucleotide sequence ID" value="NZ_JAAGNZ010000002.1"/>
</dbReference>
<dbReference type="PANTHER" id="PTHR43976:SF16">
    <property type="entry name" value="SHORT-CHAIN DEHYDROGENASE_REDUCTASE FAMILY PROTEIN"/>
    <property type="match status" value="1"/>
</dbReference>
<feature type="region of interest" description="Disordered" evidence="4">
    <location>
        <begin position="1"/>
        <end position="20"/>
    </location>
</feature>
<dbReference type="PRINTS" id="PR00081">
    <property type="entry name" value="GDHRDH"/>
</dbReference>
<dbReference type="EMBL" id="JAAGNZ010000002">
    <property type="protein sequence ID" value="NEU69646.1"/>
    <property type="molecule type" value="Genomic_DNA"/>
</dbReference>
<dbReference type="Proteomes" id="UP000477386">
    <property type="component" value="Unassembled WGS sequence"/>
</dbReference>
<evidence type="ECO:0000313" key="5">
    <source>
        <dbReference type="EMBL" id="NEU69646.1"/>
    </source>
</evidence>
<evidence type="ECO:0000256" key="1">
    <source>
        <dbReference type="ARBA" id="ARBA00006484"/>
    </source>
</evidence>
<reference evidence="5 6" key="1">
    <citation type="submission" date="2020-02" db="EMBL/GenBank/DDBJ databases">
        <title>Draft genome sequence of two Spirosoma agri KCTC 52727 and Spirosoma terrae KCTC 52035.</title>
        <authorList>
            <person name="Rojas J."/>
            <person name="Ambika Manirajan B."/>
            <person name="Ratering S."/>
            <person name="Suarez C."/>
            <person name="Schnell S."/>
        </authorList>
    </citation>
    <scope>NUCLEOTIDE SEQUENCE [LARGE SCALE GENOMIC DNA]</scope>
    <source>
        <strain evidence="5 6">KCTC 52727</strain>
    </source>
</reference>
<name>A0A6M0IMU1_9BACT</name>
<protein>
    <submittedName>
        <fullName evidence="5">SDR family NAD(P)-dependent oxidoreductase</fullName>
    </submittedName>
</protein>
<dbReference type="GO" id="GO:0016491">
    <property type="term" value="F:oxidoreductase activity"/>
    <property type="evidence" value="ECO:0007669"/>
    <property type="project" value="UniProtKB-KW"/>
</dbReference>
<dbReference type="PRINTS" id="PR00080">
    <property type="entry name" value="SDRFAMILY"/>
</dbReference>
<sequence length="293" mass="31646">MIQQNEKATRQTAPTPGTTPKIWFITGASRGFGRVWAEAALKRGDQVAATARNVASIADLKETYGQNVLTLELDVTRPEQVKTAVEQAHAHFGRLDIVLNNAGYSLVSTIEEASADDIRALYETNVIGPVAVIQAALPLLRKQGGGHILGTSSNLGHVTLPVIGYYCSSKWAFEAIHESLAAEVKPFGINVTIIEPGAYATEFGSQESLKFAQGLDIYSDFKAQFVGGLKDMERGDPAATPEALFSIVDAENPPLRFFLGSHNLPWVRTAYAERLATWEAWEAVSNSAQGQAS</sequence>
<comment type="similarity">
    <text evidence="1 3">Belongs to the short-chain dehydrogenases/reductases (SDR) family.</text>
</comment>
<evidence type="ECO:0000313" key="6">
    <source>
        <dbReference type="Proteomes" id="UP000477386"/>
    </source>
</evidence>
<proteinExistence type="inferred from homology"/>
<evidence type="ECO:0000256" key="4">
    <source>
        <dbReference type="SAM" id="MobiDB-lite"/>
    </source>
</evidence>
<dbReference type="InterPro" id="IPR002347">
    <property type="entry name" value="SDR_fam"/>
</dbReference>
<dbReference type="CDD" id="cd05374">
    <property type="entry name" value="17beta-HSD-like_SDR_c"/>
    <property type="match status" value="1"/>
</dbReference>
<organism evidence="5 6">
    <name type="scientific">Spirosoma agri</name>
    <dbReference type="NCBI Taxonomy" id="1987381"/>
    <lineage>
        <taxon>Bacteria</taxon>
        <taxon>Pseudomonadati</taxon>
        <taxon>Bacteroidota</taxon>
        <taxon>Cytophagia</taxon>
        <taxon>Cytophagales</taxon>
        <taxon>Cytophagaceae</taxon>
        <taxon>Spirosoma</taxon>
    </lineage>
</organism>
<accession>A0A6M0IMU1</accession>
<evidence type="ECO:0000256" key="2">
    <source>
        <dbReference type="ARBA" id="ARBA00023002"/>
    </source>
</evidence>
<evidence type="ECO:0000256" key="3">
    <source>
        <dbReference type="RuleBase" id="RU000363"/>
    </source>
</evidence>
<keyword evidence="2" id="KW-0560">Oxidoreductase</keyword>
<gene>
    <name evidence="5" type="ORF">GK091_22385</name>
</gene>
<dbReference type="AlphaFoldDB" id="A0A6M0IMU1"/>
<keyword evidence="6" id="KW-1185">Reference proteome</keyword>
<dbReference type="Pfam" id="PF00106">
    <property type="entry name" value="adh_short"/>
    <property type="match status" value="1"/>
</dbReference>
<dbReference type="Gene3D" id="3.40.50.720">
    <property type="entry name" value="NAD(P)-binding Rossmann-like Domain"/>
    <property type="match status" value="1"/>
</dbReference>
<dbReference type="InterPro" id="IPR036291">
    <property type="entry name" value="NAD(P)-bd_dom_sf"/>
</dbReference>